<evidence type="ECO:0000313" key="3">
    <source>
        <dbReference type="EMBL" id="MBD3107006.1"/>
    </source>
</evidence>
<dbReference type="AlphaFoldDB" id="A0A927CU03"/>
<reference evidence="3" key="1">
    <citation type="submission" date="2020-09" db="EMBL/GenBank/DDBJ databases">
        <title>Bacillus faecalis sp. nov., a moderately halophilic bacterium isolated from cow faeces.</title>
        <authorList>
            <person name="Jiang L."/>
            <person name="Lee J."/>
        </authorList>
    </citation>
    <scope>NUCLEOTIDE SEQUENCE</scope>
    <source>
        <strain evidence="3">AGMB 02131</strain>
    </source>
</reference>
<protein>
    <submittedName>
        <fullName evidence="3">Heme oxygenase</fullName>
    </submittedName>
</protein>
<feature type="domain" description="ABM" evidence="2">
    <location>
        <begin position="2"/>
        <end position="92"/>
    </location>
</feature>
<dbReference type="InterPro" id="IPR011008">
    <property type="entry name" value="Dimeric_a/b-barrel"/>
</dbReference>
<dbReference type="PANTHER" id="PTHR34474">
    <property type="entry name" value="SIGNAL TRANSDUCTION PROTEIN TRAP"/>
    <property type="match status" value="1"/>
</dbReference>
<dbReference type="EMBL" id="JACXSI010000002">
    <property type="protein sequence ID" value="MBD3107006.1"/>
    <property type="molecule type" value="Genomic_DNA"/>
</dbReference>
<dbReference type="Pfam" id="PF03992">
    <property type="entry name" value="ABM"/>
    <property type="match status" value="1"/>
</dbReference>
<dbReference type="NCBIfam" id="NF009840">
    <property type="entry name" value="PRK13315.1"/>
    <property type="match status" value="1"/>
</dbReference>
<evidence type="ECO:0000256" key="1">
    <source>
        <dbReference type="SAM" id="MobiDB-lite"/>
    </source>
</evidence>
<feature type="region of interest" description="Disordered" evidence="1">
    <location>
        <begin position="72"/>
        <end position="96"/>
    </location>
</feature>
<dbReference type="PANTHER" id="PTHR34474:SF4">
    <property type="entry name" value="HEME OXYGENASE (STAPHYLOBILIN-PRODUCING) 1"/>
    <property type="match status" value="1"/>
</dbReference>
<evidence type="ECO:0000313" key="4">
    <source>
        <dbReference type="Proteomes" id="UP000602076"/>
    </source>
</evidence>
<name>A0A927CU03_9BACI</name>
<comment type="caution">
    <text evidence="3">The sequence shown here is derived from an EMBL/GenBank/DDBJ whole genome shotgun (WGS) entry which is preliminary data.</text>
</comment>
<dbReference type="PROSITE" id="PS51725">
    <property type="entry name" value="ABM"/>
    <property type="match status" value="1"/>
</dbReference>
<accession>A0A927CU03</accession>
<organism evidence="3 4">
    <name type="scientific">Peribacillus faecalis</name>
    <dbReference type="NCBI Taxonomy" id="2772559"/>
    <lineage>
        <taxon>Bacteria</taxon>
        <taxon>Bacillati</taxon>
        <taxon>Bacillota</taxon>
        <taxon>Bacilli</taxon>
        <taxon>Bacillales</taxon>
        <taxon>Bacillaceae</taxon>
        <taxon>Peribacillus</taxon>
    </lineage>
</organism>
<dbReference type="Gene3D" id="3.30.70.100">
    <property type="match status" value="1"/>
</dbReference>
<dbReference type="RefSeq" id="WP_190996556.1">
    <property type="nucleotide sequence ID" value="NZ_JACXSI010000002.1"/>
</dbReference>
<keyword evidence="4" id="KW-1185">Reference proteome</keyword>
<dbReference type="SUPFAM" id="SSF54909">
    <property type="entry name" value="Dimeric alpha+beta barrel"/>
    <property type="match status" value="1"/>
</dbReference>
<proteinExistence type="predicted"/>
<sequence>MIIVTNRIKTKVGFAEKMAPGFVRPSSLLEFEGFIKVEVAVTQGLTEYDELNVNMFWDNVESFNAWRNSDSFRDAHKRPEPGSEAEKQEKENSPILGSEIIIQNIVATTEALPAK</sequence>
<evidence type="ECO:0000259" key="2">
    <source>
        <dbReference type="PROSITE" id="PS51725"/>
    </source>
</evidence>
<gene>
    <name evidence="3" type="ORF">IEO70_01325</name>
</gene>
<dbReference type="InterPro" id="IPR007138">
    <property type="entry name" value="ABM_dom"/>
</dbReference>
<dbReference type="InterPro" id="IPR050404">
    <property type="entry name" value="Heme-degrading_MO"/>
</dbReference>
<feature type="compositionally biased region" description="Basic and acidic residues" evidence="1">
    <location>
        <begin position="72"/>
        <end position="92"/>
    </location>
</feature>
<dbReference type="Proteomes" id="UP000602076">
    <property type="component" value="Unassembled WGS sequence"/>
</dbReference>